<dbReference type="GO" id="GO:0048038">
    <property type="term" value="F:quinone binding"/>
    <property type="evidence" value="ECO:0007669"/>
    <property type="project" value="TreeGrafter"/>
</dbReference>
<reference evidence="4 5" key="1">
    <citation type="submission" date="2023-04" db="EMBL/GenBank/DDBJ databases">
        <title>Colletotrichum tabacum stain YC1 causing leaf anthracnose on Nicotiana tabacum(L.) cv.</title>
        <authorList>
            <person name="Ji Z."/>
            <person name="Wang M."/>
            <person name="Zhang J."/>
            <person name="Wang N."/>
            <person name="Zhou Z."/>
        </authorList>
    </citation>
    <scope>NUCLEOTIDE SEQUENCE [LARGE SCALE GENOMIC DNA]</scope>
    <source>
        <strain evidence="4 5">YC1</strain>
    </source>
</reference>
<dbReference type="GO" id="GO:0016616">
    <property type="term" value="F:oxidoreductase activity, acting on the CH-OH group of donors, NAD or NADP as acceptor"/>
    <property type="evidence" value="ECO:0007669"/>
    <property type="project" value="TreeGrafter"/>
</dbReference>
<dbReference type="CDD" id="cd05233">
    <property type="entry name" value="SDR_c"/>
    <property type="match status" value="1"/>
</dbReference>
<dbReference type="Gene3D" id="3.40.50.720">
    <property type="entry name" value="NAD(P)-binding Rossmann-like Domain"/>
    <property type="match status" value="1"/>
</dbReference>
<comment type="similarity">
    <text evidence="1 3">Belongs to the short-chain dehydrogenases/reductases (SDR) family.</text>
</comment>
<dbReference type="SUPFAM" id="SSF51735">
    <property type="entry name" value="NAD(P)-binding Rossmann-fold domains"/>
    <property type="match status" value="1"/>
</dbReference>
<dbReference type="InterPro" id="IPR029062">
    <property type="entry name" value="Class_I_gatase-like"/>
</dbReference>
<dbReference type="Proteomes" id="UP001327957">
    <property type="component" value="Unassembled WGS sequence"/>
</dbReference>
<keyword evidence="5" id="KW-1185">Reference proteome</keyword>
<evidence type="ECO:0000313" key="4">
    <source>
        <dbReference type="EMBL" id="KAK6209895.1"/>
    </source>
</evidence>
<dbReference type="EMBL" id="JASAOK010000047">
    <property type="protein sequence ID" value="KAK6209895.1"/>
    <property type="molecule type" value="Genomic_DNA"/>
</dbReference>
<dbReference type="PANTHER" id="PTHR42760:SF133">
    <property type="entry name" value="3-OXOACYL-[ACYL-CARRIER-PROTEIN] REDUCTASE"/>
    <property type="match status" value="1"/>
</dbReference>
<dbReference type="InterPro" id="IPR002347">
    <property type="entry name" value="SDR_fam"/>
</dbReference>
<dbReference type="SUPFAM" id="SSF52317">
    <property type="entry name" value="Class I glutamine amidotransferase-like"/>
    <property type="match status" value="1"/>
</dbReference>
<evidence type="ECO:0000256" key="1">
    <source>
        <dbReference type="ARBA" id="ARBA00006484"/>
    </source>
</evidence>
<name>A0AAV9SYD4_9PEZI</name>
<dbReference type="Pfam" id="PF00106">
    <property type="entry name" value="adh_short"/>
    <property type="match status" value="1"/>
</dbReference>
<evidence type="ECO:0000256" key="2">
    <source>
        <dbReference type="ARBA" id="ARBA00023002"/>
    </source>
</evidence>
<dbReference type="PANTHER" id="PTHR42760">
    <property type="entry name" value="SHORT-CHAIN DEHYDROGENASES/REDUCTASES FAMILY MEMBER"/>
    <property type="match status" value="1"/>
</dbReference>
<gene>
    <name evidence="4" type="ORF">QIS74_11479</name>
</gene>
<dbReference type="PRINTS" id="PR00080">
    <property type="entry name" value="SDRFAMILY"/>
</dbReference>
<comment type="caution">
    <text evidence="4">The sequence shown here is derived from an EMBL/GenBank/DDBJ whole genome shotgun (WGS) entry which is preliminary data.</text>
</comment>
<evidence type="ECO:0000256" key="3">
    <source>
        <dbReference type="RuleBase" id="RU000363"/>
    </source>
</evidence>
<dbReference type="PRINTS" id="PR00081">
    <property type="entry name" value="GDHRDH"/>
</dbReference>
<keyword evidence="2" id="KW-0560">Oxidoreductase</keyword>
<dbReference type="Gene3D" id="3.40.50.880">
    <property type="match status" value="1"/>
</dbReference>
<protein>
    <submittedName>
        <fullName evidence="4">Chaperone protein hsp31</fullName>
    </submittedName>
</protein>
<sequence length="427" mass="44715">MMVSDTFSLTSKVAIVTGSGRENGIGAAIARALARNGSALTIHHVSEASAPRAQAVAQGIVSEGGRACVVQADITSPAGAKRLVAETMRAFGVDKVDILVNNAGICVGGDLLDATPEKMLAEFNLNTFAPLYMVQAVVKEGRMPRGGRIINIGTVASKLGHRGVAGYGASKAAEDSMTEALAGELGRSHGITVNTVAPGPILTDIVIDARKKLGLFITEALHPFNVFREAGLDVDLVSETGTYQPDWLSQQPDWLPEKDRKVWEDRSSEFRSKLDALLKPGDIDPAKYGIFFASAGHASLIDYPDAKGLQSIASKMYADGSIVSAVCHGGAIFPGIIDPATGKSIIAGRKVTGFTTQGEEEEGVLDTIKSWNRPTIESSAASAGATYIPPPGPWDAFAYTDGRIVTGANPASAHVTAEAAVKAFQKL</sequence>
<dbReference type="InterPro" id="IPR036291">
    <property type="entry name" value="NAD(P)-bd_dom_sf"/>
</dbReference>
<proteinExistence type="inferred from homology"/>
<accession>A0AAV9SYD4</accession>
<dbReference type="AlphaFoldDB" id="A0AAV9SYD4"/>
<organism evidence="4 5">
    <name type="scientific">Colletotrichum tabaci</name>
    <dbReference type="NCBI Taxonomy" id="1209068"/>
    <lineage>
        <taxon>Eukaryota</taxon>
        <taxon>Fungi</taxon>
        <taxon>Dikarya</taxon>
        <taxon>Ascomycota</taxon>
        <taxon>Pezizomycotina</taxon>
        <taxon>Sordariomycetes</taxon>
        <taxon>Hypocreomycetidae</taxon>
        <taxon>Glomerellales</taxon>
        <taxon>Glomerellaceae</taxon>
        <taxon>Colletotrichum</taxon>
        <taxon>Colletotrichum destructivum species complex</taxon>
    </lineage>
</organism>
<evidence type="ECO:0000313" key="5">
    <source>
        <dbReference type="Proteomes" id="UP001327957"/>
    </source>
</evidence>
<dbReference type="GO" id="GO:0006633">
    <property type="term" value="P:fatty acid biosynthetic process"/>
    <property type="evidence" value="ECO:0007669"/>
    <property type="project" value="TreeGrafter"/>
</dbReference>